<dbReference type="EMBL" id="JAJA02000001">
    <property type="protein sequence ID" value="KWS04251.1"/>
    <property type="molecule type" value="Genomic_DNA"/>
</dbReference>
<name>A0A125MMR7_9GAMM</name>
<dbReference type="AlphaFoldDB" id="A0A125MMR7"/>
<comment type="caution">
    <text evidence="2">The sequence shown here is derived from an EMBL/GenBank/DDBJ whole genome shotgun (WGS) entry which is preliminary data.</text>
</comment>
<evidence type="ECO:0000256" key="1">
    <source>
        <dbReference type="SAM" id="MobiDB-lite"/>
    </source>
</evidence>
<reference evidence="2 3" key="1">
    <citation type="journal article" date="2014" name="Genome Announc.">
        <title>Draft Genome Sequence of Lysobacter capsici AZ78, a Bacterium Antagonistic to Plant-Pathogenic Oomycetes.</title>
        <authorList>
            <person name="Puopolo G."/>
            <person name="Sonego P."/>
            <person name="Engelen K."/>
            <person name="Pertot I."/>
        </authorList>
    </citation>
    <scope>NUCLEOTIDE SEQUENCE [LARGE SCALE GENOMIC DNA]</scope>
    <source>
        <strain evidence="2 3">AZ78</strain>
    </source>
</reference>
<protein>
    <submittedName>
        <fullName evidence="2">Uncharacterized protein</fullName>
    </submittedName>
</protein>
<gene>
    <name evidence="2" type="ORF">AZ78_1800</name>
</gene>
<keyword evidence="3" id="KW-1185">Reference proteome</keyword>
<evidence type="ECO:0000313" key="2">
    <source>
        <dbReference type="EMBL" id="KWS04251.1"/>
    </source>
</evidence>
<feature type="region of interest" description="Disordered" evidence="1">
    <location>
        <begin position="52"/>
        <end position="73"/>
    </location>
</feature>
<evidence type="ECO:0000313" key="3">
    <source>
        <dbReference type="Proteomes" id="UP000023435"/>
    </source>
</evidence>
<proteinExistence type="predicted"/>
<organism evidence="2 3">
    <name type="scientific">Lysobacter capsici AZ78</name>
    <dbReference type="NCBI Taxonomy" id="1444315"/>
    <lineage>
        <taxon>Bacteria</taxon>
        <taxon>Pseudomonadati</taxon>
        <taxon>Pseudomonadota</taxon>
        <taxon>Gammaproteobacteria</taxon>
        <taxon>Lysobacterales</taxon>
        <taxon>Lysobacteraceae</taxon>
        <taxon>Lysobacter</taxon>
    </lineage>
</organism>
<sequence>MMQVWGRIGRVGKANPPCPPFFKGGNRSGWGTAFVVAPPRMDSYRAAIAAMKHSRTPTKPASPPNPPTGFPPL</sequence>
<dbReference type="Proteomes" id="UP000023435">
    <property type="component" value="Unassembled WGS sequence"/>
</dbReference>
<accession>A0A125MMR7</accession>
<feature type="compositionally biased region" description="Pro residues" evidence="1">
    <location>
        <begin position="60"/>
        <end position="73"/>
    </location>
</feature>